<dbReference type="EMBL" id="CACRTU010000008">
    <property type="protein sequence ID" value="VYT73650.1"/>
    <property type="molecule type" value="Genomic_DNA"/>
</dbReference>
<protein>
    <submittedName>
        <fullName evidence="2">Uncharacterized protein</fullName>
    </submittedName>
</protein>
<organism evidence="2">
    <name type="scientific">Clostridium butyricum</name>
    <dbReference type="NCBI Taxonomy" id="1492"/>
    <lineage>
        <taxon>Bacteria</taxon>
        <taxon>Bacillati</taxon>
        <taxon>Bacillota</taxon>
        <taxon>Clostridia</taxon>
        <taxon>Eubacteriales</taxon>
        <taxon>Clostridiaceae</taxon>
        <taxon>Clostridium</taxon>
    </lineage>
</organism>
<feature type="coiled-coil region" evidence="1">
    <location>
        <begin position="33"/>
        <end position="86"/>
    </location>
</feature>
<keyword evidence="1" id="KW-0175">Coiled coil</keyword>
<dbReference type="AlphaFoldDB" id="A0A6N2Z774"/>
<proteinExistence type="predicted"/>
<evidence type="ECO:0000313" key="2">
    <source>
        <dbReference type="EMBL" id="VYT73650.1"/>
    </source>
</evidence>
<accession>A0A6N2Z774</accession>
<evidence type="ECO:0000256" key="1">
    <source>
        <dbReference type="SAM" id="Coils"/>
    </source>
</evidence>
<sequence>MQRVLCFMYFIVIIEVNVIKLKVLIYLLEDVRVKKIEDDIRQIEKEISETKIILRYGAMSISLFDLEQYEKVVVKINKEREKNQNLEFRKSLIRKYKLVFLSKKRKLNKILNNLKNNKVEFVPKVETVVNKEYLQKFYTYREDISLKENSKHFLKKRINYCIDKVNEELFLLNFHESVYMNSMDEYIGGDFRYRYDAEAIVYEDVNILQDGSHHFAIYTNEKTREKTKRDILNILAYLNGTPIFLFTQNPSFNRKIDDLYQQFDLLDMLRLRKSEYFKEETEEAISLQLPILKNYKNYNVVLFKALEHGEIVDLYHSSLKQFEPLPRCVFLYRVFEYAASVDYKVRVRPTEYKPEDAIEYYIEKAMSYNPNPLYYMNFSSRRITNYFTKLKSEARKIFKEWSVHPYKKNKSRGEIIYSIGRNLVAHGGNGEHNMKYDYDKNYKHINDVNIVLELISRYVIELLNPELKNAVERRKTYYEKKYNY</sequence>
<reference evidence="2" key="1">
    <citation type="submission" date="2019-11" db="EMBL/GenBank/DDBJ databases">
        <authorList>
            <person name="Feng L."/>
        </authorList>
    </citation>
    <scope>NUCLEOTIDE SEQUENCE</scope>
    <source>
        <strain evidence="2">CButyricumLFYP62</strain>
    </source>
</reference>
<name>A0A6N2Z774_CLOBU</name>
<gene>
    <name evidence="2" type="ORF">CBLFYP62_00609</name>
</gene>